<evidence type="ECO:0000313" key="2">
    <source>
        <dbReference type="Proteomes" id="UP001629367"/>
    </source>
</evidence>
<accession>A0ABW9DC40</accession>
<dbReference type="Proteomes" id="UP001629367">
    <property type="component" value="Unassembled WGS sequence"/>
</dbReference>
<evidence type="ECO:0000313" key="1">
    <source>
        <dbReference type="EMBL" id="MFM0595362.1"/>
    </source>
</evidence>
<dbReference type="RefSeq" id="WP_408214769.1">
    <property type="nucleotide sequence ID" value="NZ_JAQQBZ010000014.1"/>
</dbReference>
<name>A0ABW9DC40_9BURK</name>
<sequence>MTKNQLKSSTAAGRSTVSVAPLVGCDISAVSYEGLTVKTADGEPAMLAVVDANGNVIAVGPGVASEAWKVAIASYRNFLQGAGYLRVHSQPLAAI</sequence>
<organism evidence="1 2">
    <name type="scientific">Paraburkholderia dilworthii</name>
    <dbReference type="NCBI Taxonomy" id="948106"/>
    <lineage>
        <taxon>Bacteria</taxon>
        <taxon>Pseudomonadati</taxon>
        <taxon>Pseudomonadota</taxon>
        <taxon>Betaproteobacteria</taxon>
        <taxon>Burkholderiales</taxon>
        <taxon>Burkholderiaceae</taxon>
        <taxon>Paraburkholderia</taxon>
    </lineage>
</organism>
<protein>
    <submittedName>
        <fullName evidence="1">Uncharacterized protein</fullName>
    </submittedName>
</protein>
<dbReference type="EMBL" id="JAQQBZ010000014">
    <property type="protein sequence ID" value="MFM0595362.1"/>
    <property type="molecule type" value="Genomic_DNA"/>
</dbReference>
<proteinExistence type="predicted"/>
<reference evidence="1 2" key="1">
    <citation type="journal article" date="2024" name="Chem. Sci.">
        <title>Discovery of megapolipeptins by genome mining of a Burkholderiales bacteria collection.</title>
        <authorList>
            <person name="Paulo B.S."/>
            <person name="Recchia M.J.J."/>
            <person name="Lee S."/>
            <person name="Fergusson C.H."/>
            <person name="Romanowski S.B."/>
            <person name="Hernandez A."/>
            <person name="Krull N."/>
            <person name="Liu D.Y."/>
            <person name="Cavanagh H."/>
            <person name="Bos A."/>
            <person name="Gray C.A."/>
            <person name="Murphy B.T."/>
            <person name="Linington R.G."/>
            <person name="Eustaquio A.S."/>
        </authorList>
    </citation>
    <scope>NUCLEOTIDE SEQUENCE [LARGE SCALE GENOMIC DNA]</scope>
    <source>
        <strain evidence="1 2">RL17-335-BIF-A</strain>
    </source>
</reference>
<keyword evidence="2" id="KW-1185">Reference proteome</keyword>
<comment type="caution">
    <text evidence="1">The sequence shown here is derived from an EMBL/GenBank/DDBJ whole genome shotgun (WGS) entry which is preliminary data.</text>
</comment>
<gene>
    <name evidence="1" type="ORF">PQQ68_20265</name>
</gene>